<gene>
    <name evidence="2" type="ORF">ALO_19847</name>
</gene>
<dbReference type="SUPFAM" id="SSF52540">
    <property type="entry name" value="P-loop containing nucleoside triphosphate hydrolases"/>
    <property type="match status" value="1"/>
</dbReference>
<dbReference type="eggNOG" id="COG1160">
    <property type="taxonomic scope" value="Bacteria"/>
</dbReference>
<dbReference type="InterPro" id="IPR003495">
    <property type="entry name" value="CobW/HypB/UreG_nucleotide-bd"/>
</dbReference>
<protein>
    <submittedName>
        <fullName evidence="2">GTP-binding protein HSR1-related protein</fullName>
    </submittedName>
</protein>
<reference evidence="2 3" key="1">
    <citation type="journal article" date="2011" name="EMBO J.">
        <title>Structural diversity of bacterial flagellar motors.</title>
        <authorList>
            <person name="Chen S."/>
            <person name="Beeby M."/>
            <person name="Murphy G.E."/>
            <person name="Leadbetter J.R."/>
            <person name="Hendrixson D.R."/>
            <person name="Briegel A."/>
            <person name="Li Z."/>
            <person name="Shi J."/>
            <person name="Tocheva E.I."/>
            <person name="Muller A."/>
            <person name="Dobro M.J."/>
            <person name="Jensen G.J."/>
        </authorList>
    </citation>
    <scope>NUCLEOTIDE SEQUENCE [LARGE SCALE GENOMIC DNA]</scope>
    <source>
        <strain evidence="2 3">DSM 6540</strain>
    </source>
</reference>
<dbReference type="OrthoDB" id="2374147at2"/>
<evidence type="ECO:0000313" key="3">
    <source>
        <dbReference type="Proteomes" id="UP000003240"/>
    </source>
</evidence>
<dbReference type="InterPro" id="IPR027417">
    <property type="entry name" value="P-loop_NTPase"/>
</dbReference>
<name>F7NPC6_9FIRM</name>
<organism evidence="2 3">
    <name type="scientific">Acetonema longum DSM 6540</name>
    <dbReference type="NCBI Taxonomy" id="1009370"/>
    <lineage>
        <taxon>Bacteria</taxon>
        <taxon>Bacillati</taxon>
        <taxon>Bacillota</taxon>
        <taxon>Negativicutes</taxon>
        <taxon>Acetonemataceae</taxon>
        <taxon>Acetonema</taxon>
    </lineage>
</organism>
<dbReference type="Proteomes" id="UP000003240">
    <property type="component" value="Unassembled WGS sequence"/>
</dbReference>
<dbReference type="AlphaFoldDB" id="F7NPC6"/>
<feature type="domain" description="CobW/HypB/UreG nucleotide-binding" evidence="1">
    <location>
        <begin position="73"/>
        <end position="177"/>
    </location>
</feature>
<dbReference type="Gene3D" id="3.40.50.300">
    <property type="entry name" value="P-loop containing nucleotide triphosphate hydrolases"/>
    <property type="match status" value="1"/>
</dbReference>
<keyword evidence="3" id="KW-1185">Reference proteome</keyword>
<dbReference type="Pfam" id="PF02492">
    <property type="entry name" value="cobW"/>
    <property type="match status" value="1"/>
</dbReference>
<accession>F7NPC6</accession>
<dbReference type="RefSeq" id="WP_004099264.1">
    <property type="nucleotide sequence ID" value="NZ_AFGF01000241.1"/>
</dbReference>
<comment type="caution">
    <text evidence="2">The sequence shown here is derived from an EMBL/GenBank/DDBJ whole genome shotgun (WGS) entry which is preliminary data.</text>
</comment>
<dbReference type="STRING" id="1009370.ALO_19847"/>
<dbReference type="EMBL" id="AFGF01000241">
    <property type="protein sequence ID" value="EGO62088.1"/>
    <property type="molecule type" value="Genomic_DNA"/>
</dbReference>
<sequence>MKQIILIGRPNSGKTLFAIHFAEYLGVHNIRIVFRAHNGIVTSRRFTPEEAKRELCGPDLHKTKHLQSVTLNMPIGRTNIDFLLNDTCGIAEEIHPDKTIRRGMAQTLNLMRQADYIFHMIDASQPAACHADGKSNKNTNIDSEIYYYGIVRSAYSILVNKIDIVDDSQCLKQVQSRYPQAAIIPVSALHGTGFREVKACVGHNI</sequence>
<evidence type="ECO:0000259" key="1">
    <source>
        <dbReference type="Pfam" id="PF02492"/>
    </source>
</evidence>
<proteinExistence type="predicted"/>
<evidence type="ECO:0000313" key="2">
    <source>
        <dbReference type="EMBL" id="EGO62088.1"/>
    </source>
</evidence>